<dbReference type="OrthoDB" id="7916391at2"/>
<organism evidence="2 3">
    <name type="scientific">Jiella endophytica</name>
    <dbReference type="NCBI Taxonomy" id="2558362"/>
    <lineage>
        <taxon>Bacteria</taxon>
        <taxon>Pseudomonadati</taxon>
        <taxon>Pseudomonadota</taxon>
        <taxon>Alphaproteobacteria</taxon>
        <taxon>Hyphomicrobiales</taxon>
        <taxon>Aurantimonadaceae</taxon>
        <taxon>Jiella</taxon>
    </lineage>
</organism>
<accession>A0A4Y8RE21</accession>
<protein>
    <submittedName>
        <fullName evidence="2">Uncharacterized protein</fullName>
    </submittedName>
</protein>
<evidence type="ECO:0000313" key="3">
    <source>
        <dbReference type="Proteomes" id="UP000298179"/>
    </source>
</evidence>
<feature type="compositionally biased region" description="Low complexity" evidence="1">
    <location>
        <begin position="10"/>
        <end position="22"/>
    </location>
</feature>
<sequence length="194" mass="20156">MVKDTSKTRTANTLLASTTAASNPPPASPATPAAANPAVTGTPPADAPAVKVTTEAATQPVLESVQTSTGPTGEPRSAEIEPQLPRSAAFRARADASFDPEFSATGRSTYAGTLPAKTRVLASGERIEISAVAPDTETRKFTAAIRILKSKVLYEPGAKVPLTRIDFEAKRSRGSILERFFEDGEEAGETASAG</sequence>
<feature type="compositionally biased region" description="Low complexity" evidence="1">
    <location>
        <begin position="30"/>
        <end position="44"/>
    </location>
</feature>
<dbReference type="AlphaFoldDB" id="A0A4Y8RE21"/>
<comment type="caution">
    <text evidence="2">The sequence shown here is derived from an EMBL/GenBank/DDBJ whole genome shotgun (WGS) entry which is preliminary data.</text>
</comment>
<dbReference type="Proteomes" id="UP000298179">
    <property type="component" value="Unassembled WGS sequence"/>
</dbReference>
<keyword evidence="3" id="KW-1185">Reference proteome</keyword>
<reference evidence="2 3" key="1">
    <citation type="submission" date="2019-03" db="EMBL/GenBank/DDBJ databases">
        <title>Jiella endophytica sp. nov., a novel endophytic bacterium isolated from root of Ficus microcarpa Linn. f.</title>
        <authorList>
            <person name="Tuo L."/>
        </authorList>
    </citation>
    <scope>NUCLEOTIDE SEQUENCE [LARGE SCALE GENOMIC DNA]</scope>
    <source>
        <strain evidence="2 3">CBS5Q-3</strain>
    </source>
</reference>
<gene>
    <name evidence="2" type="ORF">E3C22_16635</name>
</gene>
<dbReference type="EMBL" id="SOZD01000005">
    <property type="protein sequence ID" value="TFF20535.1"/>
    <property type="molecule type" value="Genomic_DNA"/>
</dbReference>
<evidence type="ECO:0000313" key="2">
    <source>
        <dbReference type="EMBL" id="TFF20535.1"/>
    </source>
</evidence>
<evidence type="ECO:0000256" key="1">
    <source>
        <dbReference type="SAM" id="MobiDB-lite"/>
    </source>
</evidence>
<name>A0A4Y8RE21_9HYPH</name>
<dbReference type="RefSeq" id="WP_134763184.1">
    <property type="nucleotide sequence ID" value="NZ_SOZD01000005.1"/>
</dbReference>
<feature type="region of interest" description="Disordered" evidence="1">
    <location>
        <begin position="1"/>
        <end position="83"/>
    </location>
</feature>
<proteinExistence type="predicted"/>